<feature type="transmembrane region" description="Helical" evidence="2">
    <location>
        <begin position="157"/>
        <end position="176"/>
    </location>
</feature>
<dbReference type="Proteomes" id="UP000078397">
    <property type="component" value="Unassembled WGS sequence"/>
</dbReference>
<dbReference type="GeneID" id="28856462"/>
<dbReference type="OrthoDB" id="4191440at2759"/>
<gene>
    <name evidence="3" type="ORF">VFPPC_14700</name>
</gene>
<sequence>MFGAVPIIIIRWACHIPFFMTTASKGYYNGAVSLGNFYDTLPHGHAFLNGLAITGYMSYIVSFWNFFMFAVTGFASVGNSFSILAAVGLVDLIFALVLMTGVIMESQYLPVNLGSCQHATSWRPNANGRSFFQAAQSLSEFLEYREPEAICRGMVETWAMLVAVVGMLFITAFLNIRLGLGEVPIDWSSYVPSRATLLGYWPSGVQWSNYHPRFESFREWVSRWGDKTPKAYAPVDSEETLVREDESESKDHVSDLESELGEVRKSEDRV</sequence>
<proteinExistence type="predicted"/>
<comment type="caution">
    <text evidence="3">The sequence shown here is derived from an EMBL/GenBank/DDBJ whole genome shotgun (WGS) entry which is preliminary data.</text>
</comment>
<feature type="transmembrane region" description="Helical" evidence="2">
    <location>
        <begin position="46"/>
        <end position="71"/>
    </location>
</feature>
<name>A0A179F387_METCM</name>
<protein>
    <submittedName>
        <fullName evidence="3">Uncharacterized protein</fullName>
    </submittedName>
</protein>
<evidence type="ECO:0000256" key="2">
    <source>
        <dbReference type="SAM" id="Phobius"/>
    </source>
</evidence>
<dbReference type="EMBL" id="LSBJ02000004">
    <property type="protein sequence ID" value="OAQ59887.1"/>
    <property type="molecule type" value="Genomic_DNA"/>
</dbReference>
<keyword evidence="2" id="KW-1133">Transmembrane helix</keyword>
<organism evidence="3 4">
    <name type="scientific">Pochonia chlamydosporia 170</name>
    <dbReference type="NCBI Taxonomy" id="1380566"/>
    <lineage>
        <taxon>Eukaryota</taxon>
        <taxon>Fungi</taxon>
        <taxon>Dikarya</taxon>
        <taxon>Ascomycota</taxon>
        <taxon>Pezizomycotina</taxon>
        <taxon>Sordariomycetes</taxon>
        <taxon>Hypocreomycetidae</taxon>
        <taxon>Hypocreales</taxon>
        <taxon>Clavicipitaceae</taxon>
        <taxon>Pochonia</taxon>
    </lineage>
</organism>
<evidence type="ECO:0000256" key="1">
    <source>
        <dbReference type="SAM" id="MobiDB-lite"/>
    </source>
</evidence>
<keyword evidence="2" id="KW-0812">Transmembrane</keyword>
<feature type="region of interest" description="Disordered" evidence="1">
    <location>
        <begin position="235"/>
        <end position="270"/>
    </location>
</feature>
<dbReference type="KEGG" id="pchm:VFPPC_14700"/>
<dbReference type="RefSeq" id="XP_018137848.1">
    <property type="nucleotide sequence ID" value="XM_018292468.1"/>
</dbReference>
<evidence type="ECO:0000313" key="3">
    <source>
        <dbReference type="EMBL" id="OAQ59887.1"/>
    </source>
</evidence>
<accession>A0A179F387</accession>
<evidence type="ECO:0000313" key="4">
    <source>
        <dbReference type="Proteomes" id="UP000078397"/>
    </source>
</evidence>
<keyword evidence="4" id="KW-1185">Reference proteome</keyword>
<feature type="compositionally biased region" description="Basic and acidic residues" evidence="1">
    <location>
        <begin position="240"/>
        <end position="270"/>
    </location>
</feature>
<dbReference type="AlphaFoldDB" id="A0A179F387"/>
<reference evidence="3 4" key="1">
    <citation type="journal article" date="2016" name="PLoS Pathog.">
        <title>Biosynthesis of antibiotic leucinostatins in bio-control fungus Purpureocillium lilacinum and their inhibition on phytophthora revealed by genome mining.</title>
        <authorList>
            <person name="Wang G."/>
            <person name="Liu Z."/>
            <person name="Lin R."/>
            <person name="Li E."/>
            <person name="Mao Z."/>
            <person name="Ling J."/>
            <person name="Yang Y."/>
            <person name="Yin W.B."/>
            <person name="Xie B."/>
        </authorList>
    </citation>
    <scope>NUCLEOTIDE SEQUENCE [LARGE SCALE GENOMIC DNA]</scope>
    <source>
        <strain evidence="3">170</strain>
    </source>
</reference>
<keyword evidence="2" id="KW-0472">Membrane</keyword>
<feature type="transmembrane region" description="Helical" evidence="2">
    <location>
        <begin position="83"/>
        <end position="104"/>
    </location>
</feature>